<reference evidence="2 3" key="1">
    <citation type="journal article" date="2014" name="BMC Genomics">
        <title>Genome sequencing of four Aureobasidium pullulans varieties: biotechnological potential, stress tolerance, and description of new species.</title>
        <authorList>
            <person name="Gostin Ar C."/>
            <person name="Ohm R.A."/>
            <person name="Kogej T."/>
            <person name="Sonjak S."/>
            <person name="Turk M."/>
            <person name="Zajc J."/>
            <person name="Zalar P."/>
            <person name="Grube M."/>
            <person name="Sun H."/>
            <person name="Han J."/>
            <person name="Sharma A."/>
            <person name="Chiniquy J."/>
            <person name="Ngan C.Y."/>
            <person name="Lipzen A."/>
            <person name="Barry K."/>
            <person name="Grigoriev I.V."/>
            <person name="Gunde-Cimerman N."/>
        </authorList>
    </citation>
    <scope>NUCLEOTIDE SEQUENCE [LARGE SCALE GENOMIC DNA]</scope>
    <source>
        <strain evidence="2 3">EXF-2481</strain>
    </source>
</reference>
<feature type="compositionally biased region" description="Basic and acidic residues" evidence="1">
    <location>
        <begin position="122"/>
        <end position="131"/>
    </location>
</feature>
<dbReference type="EMBL" id="KL584766">
    <property type="protein sequence ID" value="KEQ93448.1"/>
    <property type="molecule type" value="Genomic_DNA"/>
</dbReference>
<dbReference type="Proteomes" id="UP000030641">
    <property type="component" value="Unassembled WGS sequence"/>
</dbReference>
<dbReference type="InParanoid" id="A0A074Y6N7"/>
<name>A0A074Y6N7_AURSE</name>
<dbReference type="AlphaFoldDB" id="A0A074Y6N7"/>
<organism evidence="2 3">
    <name type="scientific">Aureobasidium subglaciale (strain EXF-2481)</name>
    <name type="common">Aureobasidium pullulans var. subglaciale</name>
    <dbReference type="NCBI Taxonomy" id="1043005"/>
    <lineage>
        <taxon>Eukaryota</taxon>
        <taxon>Fungi</taxon>
        <taxon>Dikarya</taxon>
        <taxon>Ascomycota</taxon>
        <taxon>Pezizomycotina</taxon>
        <taxon>Dothideomycetes</taxon>
        <taxon>Dothideomycetidae</taxon>
        <taxon>Dothideales</taxon>
        <taxon>Saccotheciaceae</taxon>
        <taxon>Aureobasidium</taxon>
    </lineage>
</organism>
<proteinExistence type="predicted"/>
<protein>
    <submittedName>
        <fullName evidence="2">Uncharacterized protein</fullName>
    </submittedName>
</protein>
<accession>A0A074Y6N7</accession>
<evidence type="ECO:0000313" key="2">
    <source>
        <dbReference type="EMBL" id="KEQ93448.1"/>
    </source>
</evidence>
<feature type="compositionally biased region" description="Basic and acidic residues" evidence="1">
    <location>
        <begin position="72"/>
        <end position="98"/>
    </location>
</feature>
<evidence type="ECO:0000313" key="3">
    <source>
        <dbReference type="Proteomes" id="UP000030641"/>
    </source>
</evidence>
<dbReference type="GeneID" id="25365096"/>
<evidence type="ECO:0000256" key="1">
    <source>
        <dbReference type="SAM" id="MobiDB-lite"/>
    </source>
</evidence>
<dbReference type="RefSeq" id="XP_013341935.1">
    <property type="nucleotide sequence ID" value="XM_013486481.1"/>
</dbReference>
<feature type="region of interest" description="Disordered" evidence="1">
    <location>
        <begin position="72"/>
        <end position="149"/>
    </location>
</feature>
<keyword evidence="3" id="KW-1185">Reference proteome</keyword>
<dbReference type="HOGENOM" id="CLU_1749276_0_0_1"/>
<gene>
    <name evidence="2" type="ORF">AUEXF2481DRAFT_345091</name>
</gene>
<sequence>MFDHCQARRLSTSIHITGTCCERLRGCIRLMGKMNMIDPRRKMANTFPNAPMTLVSTLHFRQIFDLNRQPSKAEVDGRLGPRLDHSNPKEVLRREATRDQLTSGALPPRSLLPHISCRSSQKRLDDVGGDHRSKRISKVADHPGGCRCP</sequence>